<dbReference type="PROSITE" id="PS50990">
    <property type="entry name" value="PEPTIDASE_C39"/>
    <property type="match status" value="1"/>
</dbReference>
<dbReference type="OrthoDB" id="6898103at2"/>
<gene>
    <name evidence="2" type="ORF">FEM01_16615</name>
</gene>
<name>A0A5R8YZL7_9PSED</name>
<sequence>AVKWVSGRWVASGAKATGTAGEVAGTGARNPLLDDAIPRGGDRLVVNQGPVPTCGHNSCGMVLNTLGKEVDVGTLIQKLPPSEKGIFAQDVASLMKSEGVPASAFGNRNVADLTRYTSNGTPVVVRVVDNATGSGFSHFVVVDGVTTRNGISVVAIRDPHGKQYFSPVSTFERNFSGEVVVPRSALK</sequence>
<feature type="domain" description="Peptidase C39" evidence="1">
    <location>
        <begin position="48"/>
        <end position="182"/>
    </location>
</feature>
<dbReference type="Proteomes" id="UP000309819">
    <property type="component" value="Unassembled WGS sequence"/>
</dbReference>
<comment type="caution">
    <text evidence="2">The sequence shown here is derived from an EMBL/GenBank/DDBJ whole genome shotgun (WGS) entry which is preliminary data.</text>
</comment>
<keyword evidence="3" id="KW-1185">Reference proteome</keyword>
<evidence type="ECO:0000313" key="2">
    <source>
        <dbReference type="EMBL" id="TLP58297.1"/>
    </source>
</evidence>
<evidence type="ECO:0000313" key="3">
    <source>
        <dbReference type="Proteomes" id="UP000309819"/>
    </source>
</evidence>
<organism evidence="2 3">
    <name type="scientific">Pseudomonas mosselii</name>
    <dbReference type="NCBI Taxonomy" id="78327"/>
    <lineage>
        <taxon>Bacteria</taxon>
        <taxon>Pseudomonadati</taxon>
        <taxon>Pseudomonadota</taxon>
        <taxon>Gammaproteobacteria</taxon>
        <taxon>Pseudomonadales</taxon>
        <taxon>Pseudomonadaceae</taxon>
        <taxon>Pseudomonas</taxon>
    </lineage>
</organism>
<dbReference type="GO" id="GO:0006508">
    <property type="term" value="P:proteolysis"/>
    <property type="evidence" value="ECO:0007669"/>
    <property type="project" value="InterPro"/>
</dbReference>
<dbReference type="Gene3D" id="3.90.70.10">
    <property type="entry name" value="Cysteine proteinases"/>
    <property type="match status" value="1"/>
</dbReference>
<protein>
    <recommendedName>
        <fullName evidence="1">Peptidase C39 domain-containing protein</fullName>
    </recommendedName>
</protein>
<dbReference type="AlphaFoldDB" id="A0A5R8YZL7"/>
<dbReference type="EMBL" id="VAUO01000007">
    <property type="protein sequence ID" value="TLP58297.1"/>
    <property type="molecule type" value="Genomic_DNA"/>
</dbReference>
<dbReference type="GO" id="GO:0005524">
    <property type="term" value="F:ATP binding"/>
    <property type="evidence" value="ECO:0007669"/>
    <property type="project" value="InterPro"/>
</dbReference>
<accession>A0A5R8YZL7</accession>
<dbReference type="InterPro" id="IPR005074">
    <property type="entry name" value="Peptidase_C39"/>
</dbReference>
<dbReference type="RefSeq" id="WP_138220575.1">
    <property type="nucleotide sequence ID" value="NZ_VAUO01000007.1"/>
</dbReference>
<evidence type="ECO:0000259" key="1">
    <source>
        <dbReference type="PROSITE" id="PS50990"/>
    </source>
</evidence>
<dbReference type="GO" id="GO:0008233">
    <property type="term" value="F:peptidase activity"/>
    <property type="evidence" value="ECO:0007669"/>
    <property type="project" value="InterPro"/>
</dbReference>
<reference evidence="2 3" key="1">
    <citation type="submission" date="2019-05" db="EMBL/GenBank/DDBJ databases">
        <title>Pseudomonas sp. SC006 isolated from lettuce that can produce HBGAs.</title>
        <authorList>
            <person name="Wang D."/>
            <person name="Liao N."/>
            <person name="Liu D."/>
            <person name="Zhang Z."/>
            <person name="Zou S."/>
        </authorList>
    </citation>
    <scope>NUCLEOTIDE SEQUENCE [LARGE SCALE GENOMIC DNA]</scope>
    <source>
        <strain evidence="2 3">SC006</strain>
    </source>
</reference>
<feature type="non-terminal residue" evidence="2">
    <location>
        <position position="1"/>
    </location>
</feature>
<dbReference type="Pfam" id="PF03412">
    <property type="entry name" value="Peptidase_C39"/>
    <property type="match status" value="1"/>
</dbReference>
<dbReference type="GO" id="GO:0016020">
    <property type="term" value="C:membrane"/>
    <property type="evidence" value="ECO:0007669"/>
    <property type="project" value="InterPro"/>
</dbReference>
<proteinExistence type="predicted"/>